<dbReference type="PROSITE" id="PS51318">
    <property type="entry name" value="TAT"/>
    <property type="match status" value="1"/>
</dbReference>
<evidence type="ECO:0000256" key="7">
    <source>
        <dbReference type="ARBA" id="ARBA00024031"/>
    </source>
</evidence>
<keyword evidence="3" id="KW-1003">Cell membrane</keyword>
<dbReference type="InterPro" id="IPR019546">
    <property type="entry name" value="TAT_signal_bac_arc"/>
</dbReference>
<proteinExistence type="inferred from homology"/>
<dbReference type="PANTHER" id="PTHR30024">
    <property type="entry name" value="ALIPHATIC SULFONATES-BINDING PROTEIN-RELATED"/>
    <property type="match status" value="1"/>
</dbReference>
<evidence type="ECO:0000256" key="5">
    <source>
        <dbReference type="ARBA" id="ARBA00022729"/>
    </source>
</evidence>
<keyword evidence="2" id="KW-0813">Transport</keyword>
<dbReference type="InterPro" id="IPR006311">
    <property type="entry name" value="TAT_signal"/>
</dbReference>
<dbReference type="Gene3D" id="3.40.190.10">
    <property type="entry name" value="Periplasmic binding protein-like II"/>
    <property type="match status" value="2"/>
</dbReference>
<accession>A0AB37ZCK4</accession>
<keyword evidence="8" id="KW-0812">Transmembrane</keyword>
<evidence type="ECO:0000313" key="9">
    <source>
        <dbReference type="EMBL" id="SCW85621.1"/>
    </source>
</evidence>
<dbReference type="NCBIfam" id="TIGR01409">
    <property type="entry name" value="TAT_signal_seq"/>
    <property type="match status" value="1"/>
</dbReference>
<evidence type="ECO:0000256" key="8">
    <source>
        <dbReference type="SAM" id="Phobius"/>
    </source>
</evidence>
<dbReference type="CDD" id="cd13553">
    <property type="entry name" value="PBP2_NrtA_CpmA_like"/>
    <property type="match status" value="1"/>
</dbReference>
<sequence>MTDRDSKHPSLHSRRNFLKTSIAVAGTVGGVAALGLSAPASLRSVAWAAGSDAPEKAALKVGFIPLTDCASVVVAATQGFGEKYGLTITPSKEASWAGVRDKLNTGELDAAHVLYGMMYGAQLGIAGPQKDMAVLMGLNQNGQAITLSKQLKEAGVTNGAQLAEHVKKGGNPLTFAQTFPTGTHAMWLYYWLASLGINPMSDVKTIVVPPPQMVANMRVGNMDGFCVGEPWGARAIADKIGFTAVTTQQIWPDHPEKVLGTTRAFIEQYPNAARALIMAVLDASQFIEASEENRKSTAKLISGKAYVNAPVKVIEPRFLSQYEDGLGNSWKDDHAMAFCKNGTVNFPYHSDGMWFMTQFKRWGLIKEDPNYAAVAAGVNQVALYKEAASALNIPVPASSLRSSTLIDGNVWNGSDPAAYANSFAIKA</sequence>
<keyword evidence="5" id="KW-0732">Signal</keyword>
<comment type="similarity">
    <text evidence="7">Belongs to the CmpA/NrtA family.</text>
</comment>
<comment type="subcellular location">
    <subcellularLocation>
        <location evidence="1">Endomembrane system</location>
    </subcellularLocation>
</comment>
<dbReference type="GO" id="GO:0012505">
    <property type="term" value="C:endomembrane system"/>
    <property type="evidence" value="ECO:0007669"/>
    <property type="project" value="UniProtKB-SubCell"/>
</dbReference>
<organism evidence="9 10">
    <name type="scientific">Pseudomonas peli</name>
    <dbReference type="NCBI Taxonomy" id="592361"/>
    <lineage>
        <taxon>Bacteria</taxon>
        <taxon>Pseudomonadati</taxon>
        <taxon>Pseudomonadota</taxon>
        <taxon>Gammaproteobacteria</taxon>
        <taxon>Pseudomonadales</taxon>
        <taxon>Pseudomonadaceae</taxon>
        <taxon>Pseudomonas</taxon>
    </lineage>
</organism>
<keyword evidence="4" id="KW-0997">Cell inner membrane</keyword>
<dbReference type="PANTHER" id="PTHR30024:SF7">
    <property type="entry name" value="NITRATE_NITRITE BINDING PROTEIN NRTA"/>
    <property type="match status" value="1"/>
</dbReference>
<evidence type="ECO:0000313" key="10">
    <source>
        <dbReference type="Proteomes" id="UP000242418"/>
    </source>
</evidence>
<dbReference type="SUPFAM" id="SSF53850">
    <property type="entry name" value="Periplasmic binding protein-like II"/>
    <property type="match status" value="1"/>
</dbReference>
<dbReference type="EMBL" id="FMTL01000005">
    <property type="protein sequence ID" value="SCW85621.1"/>
    <property type="molecule type" value="Genomic_DNA"/>
</dbReference>
<gene>
    <name evidence="9" type="ORF">SAMN05216370_4061</name>
</gene>
<dbReference type="InterPro" id="IPR044527">
    <property type="entry name" value="NrtA/CpmA_ABC-bd_dom"/>
</dbReference>
<dbReference type="Proteomes" id="UP000242418">
    <property type="component" value="Unassembled WGS sequence"/>
</dbReference>
<keyword evidence="8" id="KW-1133">Transmembrane helix</keyword>
<protein>
    <submittedName>
        <fullName evidence="9">Nitrate/nitrite transport system substrate-binding protein</fullName>
    </submittedName>
</protein>
<comment type="caution">
    <text evidence="9">The sequence shown here is derived from an EMBL/GenBank/DDBJ whole genome shotgun (WGS) entry which is preliminary data.</text>
</comment>
<evidence type="ECO:0000256" key="3">
    <source>
        <dbReference type="ARBA" id="ARBA00022475"/>
    </source>
</evidence>
<dbReference type="Pfam" id="PF13379">
    <property type="entry name" value="NMT1_2"/>
    <property type="match status" value="1"/>
</dbReference>
<evidence type="ECO:0000256" key="6">
    <source>
        <dbReference type="ARBA" id="ARBA00023136"/>
    </source>
</evidence>
<evidence type="ECO:0000256" key="1">
    <source>
        <dbReference type="ARBA" id="ARBA00004308"/>
    </source>
</evidence>
<keyword evidence="10" id="KW-1185">Reference proteome</keyword>
<reference evidence="9 10" key="1">
    <citation type="submission" date="2016-10" db="EMBL/GenBank/DDBJ databases">
        <authorList>
            <person name="Varghese N."/>
            <person name="Submissions S."/>
        </authorList>
    </citation>
    <scope>NUCLEOTIDE SEQUENCE [LARGE SCALE GENOMIC DNA]</scope>
    <source>
        <strain evidence="9 10">DSM 17833</strain>
    </source>
</reference>
<name>A0AB37ZCK4_9PSED</name>
<evidence type="ECO:0000256" key="2">
    <source>
        <dbReference type="ARBA" id="ARBA00022448"/>
    </source>
</evidence>
<evidence type="ECO:0000256" key="4">
    <source>
        <dbReference type="ARBA" id="ARBA00022519"/>
    </source>
</evidence>
<feature type="transmembrane region" description="Helical" evidence="8">
    <location>
        <begin position="21"/>
        <end position="42"/>
    </location>
</feature>
<keyword evidence="6 8" id="KW-0472">Membrane</keyword>
<dbReference type="AlphaFoldDB" id="A0AB37ZCK4"/>
<dbReference type="RefSeq" id="WP_090255888.1">
    <property type="nucleotide sequence ID" value="NZ_FMTL01000005.1"/>
</dbReference>